<dbReference type="VEuPathDB" id="FungiDB:ASPCADRAFT_135397"/>
<evidence type="ECO:0000313" key="3">
    <source>
        <dbReference type="Proteomes" id="UP000188318"/>
    </source>
</evidence>
<evidence type="ECO:0008006" key="4">
    <source>
        <dbReference type="Google" id="ProtNLM"/>
    </source>
</evidence>
<dbReference type="OMA" id="RFWRTAD"/>
<keyword evidence="3" id="KW-1185">Reference proteome</keyword>
<dbReference type="STRING" id="602072.A0A1R3R6S9"/>
<dbReference type="PANTHER" id="PTHR48228:SF4">
    <property type="entry name" value="BLR3030 PROTEIN"/>
    <property type="match status" value="1"/>
</dbReference>
<protein>
    <recommendedName>
        <fullName evidence="4">CoA-transferase family III</fullName>
    </recommendedName>
</protein>
<proteinExistence type="inferred from homology"/>
<comment type="similarity">
    <text evidence="1">Belongs to the CoA-transferase III family.</text>
</comment>
<evidence type="ECO:0000256" key="1">
    <source>
        <dbReference type="ARBA" id="ARBA00008383"/>
    </source>
</evidence>
<dbReference type="EMBL" id="KV907575">
    <property type="protein sequence ID" value="OOF90169.1"/>
    <property type="molecule type" value="Genomic_DNA"/>
</dbReference>
<dbReference type="Proteomes" id="UP000188318">
    <property type="component" value="Unassembled WGS sequence"/>
</dbReference>
<dbReference type="SUPFAM" id="SSF89796">
    <property type="entry name" value="CoA-transferase family III (CaiB/BaiF)"/>
    <property type="match status" value="2"/>
</dbReference>
<evidence type="ECO:0000313" key="2">
    <source>
        <dbReference type="EMBL" id="OOF90169.1"/>
    </source>
</evidence>
<name>A0A1R3R6S9_ASPC5</name>
<organism evidence="2 3">
    <name type="scientific">Aspergillus carbonarius (strain ITEM 5010)</name>
    <dbReference type="NCBI Taxonomy" id="602072"/>
    <lineage>
        <taxon>Eukaryota</taxon>
        <taxon>Fungi</taxon>
        <taxon>Dikarya</taxon>
        <taxon>Ascomycota</taxon>
        <taxon>Pezizomycotina</taxon>
        <taxon>Eurotiomycetes</taxon>
        <taxon>Eurotiomycetidae</taxon>
        <taxon>Eurotiales</taxon>
        <taxon>Aspergillaceae</taxon>
        <taxon>Aspergillus</taxon>
        <taxon>Aspergillus subgen. Circumdati</taxon>
    </lineage>
</organism>
<dbReference type="Pfam" id="PF02515">
    <property type="entry name" value="CoA_transf_3"/>
    <property type="match status" value="1"/>
</dbReference>
<dbReference type="InterPro" id="IPR050509">
    <property type="entry name" value="CoA-transferase_III"/>
</dbReference>
<dbReference type="InterPro" id="IPR023606">
    <property type="entry name" value="CoA-Trfase_III_dom_1_sf"/>
</dbReference>
<accession>A0A1R3R6S9</accession>
<dbReference type="InterPro" id="IPR003673">
    <property type="entry name" value="CoA-Trfase_fam_III"/>
</dbReference>
<dbReference type="PANTHER" id="PTHR48228">
    <property type="entry name" value="SUCCINYL-COA--D-CITRAMALATE COA-TRANSFERASE"/>
    <property type="match status" value="1"/>
</dbReference>
<reference evidence="3" key="1">
    <citation type="journal article" date="2017" name="Genome Biol.">
        <title>Comparative genomics reveals high biological diversity and specific adaptations in the industrially and medically important fungal genus Aspergillus.</title>
        <authorList>
            <person name="de Vries R.P."/>
            <person name="Riley R."/>
            <person name="Wiebenga A."/>
            <person name="Aguilar-Osorio G."/>
            <person name="Amillis S."/>
            <person name="Uchima C.A."/>
            <person name="Anderluh G."/>
            <person name="Asadollahi M."/>
            <person name="Askin M."/>
            <person name="Barry K."/>
            <person name="Battaglia E."/>
            <person name="Bayram O."/>
            <person name="Benocci T."/>
            <person name="Braus-Stromeyer S.A."/>
            <person name="Caldana C."/>
            <person name="Canovas D."/>
            <person name="Cerqueira G.C."/>
            <person name="Chen F."/>
            <person name="Chen W."/>
            <person name="Choi C."/>
            <person name="Clum A."/>
            <person name="Dos Santos R.A."/>
            <person name="Damasio A.R."/>
            <person name="Diallinas G."/>
            <person name="Emri T."/>
            <person name="Fekete E."/>
            <person name="Flipphi M."/>
            <person name="Freyberg S."/>
            <person name="Gallo A."/>
            <person name="Gournas C."/>
            <person name="Habgood R."/>
            <person name="Hainaut M."/>
            <person name="Harispe M.L."/>
            <person name="Henrissat B."/>
            <person name="Hilden K.S."/>
            <person name="Hope R."/>
            <person name="Hossain A."/>
            <person name="Karabika E."/>
            <person name="Karaffa L."/>
            <person name="Karanyi Z."/>
            <person name="Krasevec N."/>
            <person name="Kuo A."/>
            <person name="Kusch H."/>
            <person name="LaButti K."/>
            <person name="Lagendijk E.L."/>
            <person name="Lapidus A."/>
            <person name="Levasseur A."/>
            <person name="Lindquist E."/>
            <person name="Lipzen A."/>
            <person name="Logrieco A.F."/>
            <person name="MacCabe A."/>
            <person name="Maekelae M.R."/>
            <person name="Malavazi I."/>
            <person name="Melin P."/>
            <person name="Meyer V."/>
            <person name="Mielnichuk N."/>
            <person name="Miskei M."/>
            <person name="Molnar A.P."/>
            <person name="Mule G."/>
            <person name="Ngan C.Y."/>
            <person name="Orejas M."/>
            <person name="Orosz E."/>
            <person name="Ouedraogo J.P."/>
            <person name="Overkamp K.M."/>
            <person name="Park H.-S."/>
            <person name="Perrone G."/>
            <person name="Piumi F."/>
            <person name="Punt P.J."/>
            <person name="Ram A.F."/>
            <person name="Ramon A."/>
            <person name="Rauscher S."/>
            <person name="Record E."/>
            <person name="Riano-Pachon D.M."/>
            <person name="Robert V."/>
            <person name="Roehrig J."/>
            <person name="Ruller R."/>
            <person name="Salamov A."/>
            <person name="Salih N.S."/>
            <person name="Samson R.A."/>
            <person name="Sandor E."/>
            <person name="Sanguinetti M."/>
            <person name="Schuetze T."/>
            <person name="Sepcic K."/>
            <person name="Shelest E."/>
            <person name="Sherlock G."/>
            <person name="Sophianopoulou V."/>
            <person name="Squina F.M."/>
            <person name="Sun H."/>
            <person name="Susca A."/>
            <person name="Todd R.B."/>
            <person name="Tsang A."/>
            <person name="Unkles S.E."/>
            <person name="van de Wiele N."/>
            <person name="van Rossen-Uffink D."/>
            <person name="Oliveira J.V."/>
            <person name="Vesth T.C."/>
            <person name="Visser J."/>
            <person name="Yu J.-H."/>
            <person name="Zhou M."/>
            <person name="Andersen M.R."/>
            <person name="Archer D.B."/>
            <person name="Baker S.E."/>
            <person name="Benoit I."/>
            <person name="Brakhage A.A."/>
            <person name="Braus G.H."/>
            <person name="Fischer R."/>
            <person name="Frisvad J.C."/>
            <person name="Goldman G.H."/>
            <person name="Houbraken J."/>
            <person name="Oakley B."/>
            <person name="Pocsi I."/>
            <person name="Scazzocchio C."/>
            <person name="Seiboth B."/>
            <person name="vanKuyk P.A."/>
            <person name="Wortman J."/>
            <person name="Dyer P.S."/>
            <person name="Grigoriev I.V."/>
        </authorList>
    </citation>
    <scope>NUCLEOTIDE SEQUENCE [LARGE SCALE GENOMIC DNA]</scope>
    <source>
        <strain evidence="3">ITEM 5010</strain>
    </source>
</reference>
<dbReference type="Gene3D" id="3.40.50.10540">
    <property type="entry name" value="Crotonobetainyl-coa:carnitine coa-transferase, domain 1"/>
    <property type="match status" value="1"/>
</dbReference>
<dbReference type="GO" id="GO:0003824">
    <property type="term" value="F:catalytic activity"/>
    <property type="evidence" value="ECO:0007669"/>
    <property type="project" value="InterPro"/>
</dbReference>
<dbReference type="AlphaFoldDB" id="A0A1R3R6S9"/>
<gene>
    <name evidence="2" type="ORF">ASPCADRAFT_135397</name>
</gene>
<dbReference type="OrthoDB" id="5863171at2759"/>
<sequence length="535" mass="58213">MTAALSLGKRLDIPHPRRFSIGSNSRHLLRYYKQTNKLPHLFPSFKKQSTMSTPDRTSFTPRDTIAHLWQGLHLPPDTLDSLCIIESPQPGLPSSFKVGHLAQASIALSALLASQIHSLRNTIPPPKVTVPPDHACIEFKCERLYTLNGAPAPSAWGPIGGLHRTSDGYVRVHDNFPNHREGTKSLLGCSPIATREEVASKISAWRSVDLESTAADTNLVIAALRTYEQWDVLPQAKAIADFPILLRRIGDAPAGLPVRVGPHADKCLRGLRVLELSRVIAAPLCGKTLAAHGADVLWVTSPYLPDLPDLDREFGCGKRTIHIELNDENDAAELFALLDDADVFIQGYRPGSLASRGLSPEEIIQRRPNRGIICANMSAYGPNGPWATRRGFDSLVQTCSGMNVSEAEHFGAGEAARALPCQALDHAGGYFLASGIMAALYKQATEGGSWQVDVSLAGVMKYLRSLGQYEGTTGFQGAPDYIRPQDVPTEYFETRETGFGEMTSIRHAASIEGVGIGCDIMPKPLGSDEKRWLDS</sequence>